<organism evidence="2 3">
    <name type="scientific">Halorubrum tebenquichense DSM 14210</name>
    <dbReference type="NCBI Taxonomy" id="1227485"/>
    <lineage>
        <taxon>Archaea</taxon>
        <taxon>Methanobacteriati</taxon>
        <taxon>Methanobacteriota</taxon>
        <taxon>Stenosarchaea group</taxon>
        <taxon>Halobacteria</taxon>
        <taxon>Halobacteriales</taxon>
        <taxon>Haloferacaceae</taxon>
        <taxon>Halorubrum</taxon>
    </lineage>
</organism>
<dbReference type="PATRIC" id="fig|1227485.3.peg.1106"/>
<dbReference type="EMBL" id="AOJD01000032">
    <property type="protein sequence ID" value="ELZ38892.1"/>
    <property type="molecule type" value="Genomic_DNA"/>
</dbReference>
<feature type="transmembrane region" description="Helical" evidence="1">
    <location>
        <begin position="12"/>
        <end position="31"/>
    </location>
</feature>
<accession>M0DW04</accession>
<keyword evidence="1" id="KW-0812">Transmembrane</keyword>
<gene>
    <name evidence="2" type="ORF">C472_05748</name>
</gene>
<comment type="caution">
    <text evidence="2">The sequence shown here is derived from an EMBL/GenBank/DDBJ whole genome shotgun (WGS) entry which is preliminary data.</text>
</comment>
<evidence type="ECO:0000256" key="1">
    <source>
        <dbReference type="SAM" id="Phobius"/>
    </source>
</evidence>
<feature type="transmembrane region" description="Helical" evidence="1">
    <location>
        <begin position="43"/>
        <end position="68"/>
    </location>
</feature>
<dbReference type="AlphaFoldDB" id="M0DW04"/>
<dbReference type="Proteomes" id="UP000011523">
    <property type="component" value="Unassembled WGS sequence"/>
</dbReference>
<dbReference type="RefSeq" id="WP_006628840.1">
    <property type="nucleotide sequence ID" value="NZ_AOJD01000032.1"/>
</dbReference>
<keyword evidence="1" id="KW-1133">Transmembrane helix</keyword>
<protein>
    <submittedName>
        <fullName evidence="2">Uncharacterized protein</fullName>
    </submittedName>
</protein>
<evidence type="ECO:0000313" key="2">
    <source>
        <dbReference type="EMBL" id="ELZ38892.1"/>
    </source>
</evidence>
<reference evidence="2 3" key="1">
    <citation type="journal article" date="2014" name="PLoS Genet.">
        <title>Phylogenetically driven sequencing of extremely halophilic archaea reveals strategies for static and dynamic osmo-response.</title>
        <authorList>
            <person name="Becker E.A."/>
            <person name="Seitzer P.M."/>
            <person name="Tritt A."/>
            <person name="Larsen D."/>
            <person name="Krusor M."/>
            <person name="Yao A.I."/>
            <person name="Wu D."/>
            <person name="Madern D."/>
            <person name="Eisen J.A."/>
            <person name="Darling A.E."/>
            <person name="Facciotti M.T."/>
        </authorList>
    </citation>
    <scope>NUCLEOTIDE SEQUENCE [LARGE SCALE GENOMIC DNA]</scope>
    <source>
        <strain evidence="2 3">DSM 14210</strain>
    </source>
</reference>
<evidence type="ECO:0000313" key="3">
    <source>
        <dbReference type="Proteomes" id="UP000011523"/>
    </source>
</evidence>
<keyword evidence="1" id="KW-0472">Membrane</keyword>
<keyword evidence="3" id="KW-1185">Reference proteome</keyword>
<dbReference type="OrthoDB" id="384634at2157"/>
<sequence>MFAATEFLASLGLGSQLVMGASFAIAALYIYRAVGIARVVAGIGGLIASHALVILVVAAVAISLGWVAPNAGTALEHARIVWEFATGRGLSLARGLLEYVSVLA</sequence>
<proteinExistence type="predicted"/>
<name>M0DW04_9EURY</name>